<organism evidence="2 3">
    <name type="scientific">Rubus argutus</name>
    <name type="common">Southern blackberry</name>
    <dbReference type="NCBI Taxonomy" id="59490"/>
    <lineage>
        <taxon>Eukaryota</taxon>
        <taxon>Viridiplantae</taxon>
        <taxon>Streptophyta</taxon>
        <taxon>Embryophyta</taxon>
        <taxon>Tracheophyta</taxon>
        <taxon>Spermatophyta</taxon>
        <taxon>Magnoliopsida</taxon>
        <taxon>eudicotyledons</taxon>
        <taxon>Gunneridae</taxon>
        <taxon>Pentapetalae</taxon>
        <taxon>rosids</taxon>
        <taxon>fabids</taxon>
        <taxon>Rosales</taxon>
        <taxon>Rosaceae</taxon>
        <taxon>Rosoideae</taxon>
        <taxon>Rosoideae incertae sedis</taxon>
        <taxon>Rubus</taxon>
    </lineage>
</organism>
<name>A0AAW1Y3C5_RUBAR</name>
<evidence type="ECO:0000313" key="3">
    <source>
        <dbReference type="Proteomes" id="UP001457282"/>
    </source>
</evidence>
<proteinExistence type="predicted"/>
<feature type="transmembrane region" description="Helical" evidence="1">
    <location>
        <begin position="116"/>
        <end position="133"/>
    </location>
</feature>
<protein>
    <submittedName>
        <fullName evidence="2">Uncharacterized protein</fullName>
    </submittedName>
</protein>
<dbReference type="EMBL" id="JBEDUW010000002">
    <property type="protein sequence ID" value="KAK9943251.1"/>
    <property type="molecule type" value="Genomic_DNA"/>
</dbReference>
<keyword evidence="1" id="KW-0812">Transmembrane</keyword>
<gene>
    <name evidence="2" type="ORF">M0R45_008865</name>
</gene>
<accession>A0AAW1Y3C5</accession>
<evidence type="ECO:0000256" key="1">
    <source>
        <dbReference type="SAM" id="Phobius"/>
    </source>
</evidence>
<comment type="caution">
    <text evidence="2">The sequence shown here is derived from an EMBL/GenBank/DDBJ whole genome shotgun (WGS) entry which is preliminary data.</text>
</comment>
<dbReference type="AlphaFoldDB" id="A0AAW1Y3C5"/>
<reference evidence="2 3" key="1">
    <citation type="journal article" date="2023" name="G3 (Bethesda)">
        <title>A chromosome-length genome assembly and annotation of blackberry (Rubus argutus, cv. 'Hillquist').</title>
        <authorList>
            <person name="Bruna T."/>
            <person name="Aryal R."/>
            <person name="Dudchenko O."/>
            <person name="Sargent D.J."/>
            <person name="Mead D."/>
            <person name="Buti M."/>
            <person name="Cavallini A."/>
            <person name="Hytonen T."/>
            <person name="Andres J."/>
            <person name="Pham M."/>
            <person name="Weisz D."/>
            <person name="Mascagni F."/>
            <person name="Usai G."/>
            <person name="Natali L."/>
            <person name="Bassil N."/>
            <person name="Fernandez G.E."/>
            <person name="Lomsadze A."/>
            <person name="Armour M."/>
            <person name="Olukolu B."/>
            <person name="Poorten T."/>
            <person name="Britton C."/>
            <person name="Davik J."/>
            <person name="Ashrafi H."/>
            <person name="Aiden E.L."/>
            <person name="Borodovsky M."/>
            <person name="Worthington M."/>
        </authorList>
    </citation>
    <scope>NUCLEOTIDE SEQUENCE [LARGE SCALE GENOMIC DNA]</scope>
    <source>
        <strain evidence="2">PI 553951</strain>
    </source>
</reference>
<evidence type="ECO:0000313" key="2">
    <source>
        <dbReference type="EMBL" id="KAK9943251.1"/>
    </source>
</evidence>
<keyword evidence="1" id="KW-1133">Transmembrane helix</keyword>
<sequence>MPVLNSCRLCRVLRPLMALIQSSSIITEPLTSHRVRAPSCPRARVPLIAGDPIPDSQSHVVATAQCPTRRSVHRHKSSPPVAVLDAHLSASPVLPPSPRRGHACVRAATPSATPQHLGVVPMPISIAIGLLAIKKKKLRRKK</sequence>
<keyword evidence="3" id="KW-1185">Reference proteome</keyword>
<keyword evidence="1" id="KW-0472">Membrane</keyword>
<dbReference type="Proteomes" id="UP001457282">
    <property type="component" value="Unassembled WGS sequence"/>
</dbReference>